<dbReference type="Gene3D" id="2.160.10.10">
    <property type="entry name" value="Hexapeptide repeat proteins"/>
    <property type="match status" value="1"/>
</dbReference>
<evidence type="ECO:0000256" key="1">
    <source>
        <dbReference type="ARBA" id="ARBA00018522"/>
    </source>
</evidence>
<proteinExistence type="predicted"/>
<dbReference type="InterPro" id="IPR045304">
    <property type="entry name" value="LbH_SAT"/>
</dbReference>
<dbReference type="Pfam" id="PF06426">
    <property type="entry name" value="SATase_N"/>
    <property type="match status" value="1"/>
</dbReference>
<evidence type="ECO:0000256" key="2">
    <source>
        <dbReference type="ARBA" id="ARBA00022605"/>
    </source>
</evidence>
<dbReference type="NCBIfam" id="NF041874">
    <property type="entry name" value="EPS_EpsC"/>
    <property type="match status" value="1"/>
</dbReference>
<evidence type="ECO:0000313" key="6">
    <source>
        <dbReference type="EMBL" id="GGE35549.1"/>
    </source>
</evidence>
<gene>
    <name evidence="6" type="ORF">GCM10010832_14660</name>
</gene>
<keyword evidence="7" id="KW-1185">Reference proteome</keyword>
<evidence type="ECO:0000313" key="7">
    <source>
        <dbReference type="Proteomes" id="UP000599179"/>
    </source>
</evidence>
<keyword evidence="2" id="KW-0028">Amino-acid biosynthesis</keyword>
<evidence type="ECO:0000259" key="5">
    <source>
        <dbReference type="Pfam" id="PF06426"/>
    </source>
</evidence>
<keyword evidence="4" id="KW-0012">Acyltransferase</keyword>
<protein>
    <recommendedName>
        <fullName evidence="1">Serine acetyltransferase</fullName>
    </recommendedName>
</protein>
<keyword evidence="3" id="KW-0808">Transferase</keyword>
<dbReference type="CDD" id="cd03354">
    <property type="entry name" value="LbH_SAT"/>
    <property type="match status" value="1"/>
</dbReference>
<organism evidence="6 7">
    <name type="scientific">Psychroflexus planctonicus</name>
    <dbReference type="NCBI Taxonomy" id="1526575"/>
    <lineage>
        <taxon>Bacteria</taxon>
        <taxon>Pseudomonadati</taxon>
        <taxon>Bacteroidota</taxon>
        <taxon>Flavobacteriia</taxon>
        <taxon>Flavobacteriales</taxon>
        <taxon>Flavobacteriaceae</taxon>
        <taxon>Psychroflexus</taxon>
    </lineage>
</organism>
<dbReference type="PANTHER" id="PTHR42811">
    <property type="entry name" value="SERINE ACETYLTRANSFERASE"/>
    <property type="match status" value="1"/>
</dbReference>
<evidence type="ECO:0000256" key="3">
    <source>
        <dbReference type="ARBA" id="ARBA00022679"/>
    </source>
</evidence>
<dbReference type="InterPro" id="IPR053376">
    <property type="entry name" value="Serine_acetyltransferase"/>
</dbReference>
<reference evidence="7" key="1">
    <citation type="journal article" date="2019" name="Int. J. Syst. Evol. Microbiol.">
        <title>The Global Catalogue of Microorganisms (GCM) 10K type strain sequencing project: providing services to taxonomists for standard genome sequencing and annotation.</title>
        <authorList>
            <consortium name="The Broad Institute Genomics Platform"/>
            <consortium name="The Broad Institute Genome Sequencing Center for Infectious Disease"/>
            <person name="Wu L."/>
            <person name="Ma J."/>
        </authorList>
    </citation>
    <scope>NUCLEOTIDE SEQUENCE [LARGE SCALE GENOMIC DNA]</scope>
    <source>
        <strain evidence="7">CGMCC 1.12931</strain>
    </source>
</reference>
<dbReference type="EMBL" id="BMGM01000006">
    <property type="protein sequence ID" value="GGE35549.1"/>
    <property type="molecule type" value="Genomic_DNA"/>
</dbReference>
<name>A0ABQ1SHV1_9FLAO</name>
<evidence type="ECO:0000256" key="4">
    <source>
        <dbReference type="ARBA" id="ARBA00023315"/>
    </source>
</evidence>
<accession>A0ABQ1SHV1</accession>
<dbReference type="Gene3D" id="1.10.3130.10">
    <property type="entry name" value="serine acetyltransferase, domain 1"/>
    <property type="match status" value="1"/>
</dbReference>
<dbReference type="InterPro" id="IPR011004">
    <property type="entry name" value="Trimer_LpxA-like_sf"/>
</dbReference>
<dbReference type="InterPro" id="IPR010493">
    <property type="entry name" value="Ser_AcTrfase_N"/>
</dbReference>
<dbReference type="Proteomes" id="UP000599179">
    <property type="component" value="Unassembled WGS sequence"/>
</dbReference>
<dbReference type="SUPFAM" id="SSF51161">
    <property type="entry name" value="Trimeric LpxA-like enzymes"/>
    <property type="match status" value="1"/>
</dbReference>
<dbReference type="RefSeq" id="WP_229731832.1">
    <property type="nucleotide sequence ID" value="NZ_BMGM01000006.1"/>
</dbReference>
<sequence>MITKSIQEDIQEIKSKLKQSYIIKEKTTAFTRKLFLCLFDSDTAVNETLQKLETSFEELADLVCYKPEQTCRNIWEDYISEIPKIQKQLNEDAQFILENDPAAHSLAEVYLAYPGFYAIATYRLSHALLKFGLPLVPRLMAECAHSTTGIDINPGAEIGVPFFIDHGTGVVIGETSHIQNHVKIYQGVTLGAHSVDKSMQETKRHPSIEDHVTIYANATILGGKTVIGKNSVVGGNVWLTSSVAPNSIVSNQSKTDIKTQKHVD</sequence>
<feature type="domain" description="Serine acetyltransferase N-terminal" evidence="5">
    <location>
        <begin position="67"/>
        <end position="120"/>
    </location>
</feature>
<dbReference type="InterPro" id="IPR042122">
    <property type="entry name" value="Ser_AcTrfase_N_sf"/>
</dbReference>
<comment type="caution">
    <text evidence="6">The sequence shown here is derived from an EMBL/GenBank/DDBJ whole genome shotgun (WGS) entry which is preliminary data.</text>
</comment>